<evidence type="ECO:0000256" key="1">
    <source>
        <dbReference type="ARBA" id="ARBA00001947"/>
    </source>
</evidence>
<feature type="domain" description="Peptidase M48" evidence="7">
    <location>
        <begin position="102"/>
        <end position="348"/>
    </location>
</feature>
<dbReference type="InterPro" id="IPR011990">
    <property type="entry name" value="TPR-like_helical_dom_sf"/>
</dbReference>
<evidence type="ECO:0000256" key="5">
    <source>
        <dbReference type="ARBA" id="ARBA00022833"/>
    </source>
</evidence>
<evidence type="ECO:0000256" key="2">
    <source>
        <dbReference type="ARBA" id="ARBA00022670"/>
    </source>
</evidence>
<keyword evidence="2" id="KW-0645">Protease</keyword>
<evidence type="ECO:0000259" key="7">
    <source>
        <dbReference type="Pfam" id="PF01435"/>
    </source>
</evidence>
<evidence type="ECO:0000313" key="9">
    <source>
        <dbReference type="Proteomes" id="UP000025171"/>
    </source>
</evidence>
<keyword evidence="6" id="KW-0482">Metalloprotease</keyword>
<accession>A0A059FFY4</accession>
<name>A0A059FFY4_9PROT</name>
<dbReference type="eggNOG" id="COG4783">
    <property type="taxonomic scope" value="Bacteria"/>
</dbReference>
<keyword evidence="3" id="KW-0479">Metal-binding</keyword>
<dbReference type="PATRIC" id="fig|1280950.3.peg.2941"/>
<dbReference type="AlphaFoldDB" id="A0A059FFY4"/>
<dbReference type="EMBL" id="ARYK01000008">
    <property type="protein sequence ID" value="KCZ89466.1"/>
    <property type="molecule type" value="Genomic_DNA"/>
</dbReference>
<comment type="cofactor">
    <cofactor evidence="1">
        <name>Zn(2+)</name>
        <dbReference type="ChEBI" id="CHEBI:29105"/>
    </cofactor>
</comment>
<dbReference type="Gene3D" id="1.25.40.10">
    <property type="entry name" value="Tetratricopeptide repeat domain"/>
    <property type="match status" value="1"/>
</dbReference>
<dbReference type="GO" id="GO:0046872">
    <property type="term" value="F:metal ion binding"/>
    <property type="evidence" value="ECO:0007669"/>
    <property type="project" value="UniProtKB-KW"/>
</dbReference>
<sequence>MATSTAALVACATAMDAVQTINPIGFSESGKDGPKLVTSEPTVYSTDSEGARLNQDLENKGELTQLVLEMPYTESQLNTMLAGIAANWPHPLPDQPRVKISMLNEYSGVTYANGTIVIGLGTFSPVLETAGAAAAAQGPTVQSDQELQYLMAHEFSHYALGHHNKGDSLAGMQSFASKLTGLYNTAAVLQEMRYQETADGGTFVVQNQSEVSQNVESAINTFDLISALSARGLAPAWNRNQEDEADVLALDLIKAEGINAPYYEAMFTSLYEQETLTAALTTALQESVSSMQQQALQPASLQQAMSGNAGNVGTSLLDGAKKQFMTTAREKFYSYVTRTHRSPKTRLEGVQSYELTAYPDVTEESRDTAAFMEEPSTVVLDAIKSTDEFMDAKAATIAYYESIGHREDRNYVAAEQAIQQAMNTRFGQQAAIQFEAGRVAEYAGNPQLARLRYQAAIKTVPLPDGYRRLARLEVRSGNYAEAESVIQRGETVLMDTEYFLPSRINLAVARDDVDLAMTHVRTCRDTQRADLIAACEANHAGLDPADLTAEERAFFERQGELGNNPAEGLVEGLGGLFKPKTP</sequence>
<keyword evidence="9" id="KW-1185">Reference proteome</keyword>
<dbReference type="InterPro" id="IPR001915">
    <property type="entry name" value="Peptidase_M48"/>
</dbReference>
<evidence type="ECO:0000256" key="3">
    <source>
        <dbReference type="ARBA" id="ARBA00022723"/>
    </source>
</evidence>
<protein>
    <recommendedName>
        <fullName evidence="7">Peptidase M48 domain-containing protein</fullName>
    </recommendedName>
</protein>
<evidence type="ECO:0000313" key="8">
    <source>
        <dbReference type="EMBL" id="KCZ89466.1"/>
    </source>
</evidence>
<gene>
    <name evidence="8" type="ORF">HJO_14647</name>
</gene>
<keyword evidence="4" id="KW-0378">Hydrolase</keyword>
<evidence type="ECO:0000256" key="4">
    <source>
        <dbReference type="ARBA" id="ARBA00022801"/>
    </source>
</evidence>
<dbReference type="SUPFAM" id="SSF48452">
    <property type="entry name" value="TPR-like"/>
    <property type="match status" value="1"/>
</dbReference>
<dbReference type="GO" id="GO:0006508">
    <property type="term" value="P:proteolysis"/>
    <property type="evidence" value="ECO:0007669"/>
    <property type="project" value="UniProtKB-KW"/>
</dbReference>
<keyword evidence="5" id="KW-0862">Zinc</keyword>
<dbReference type="Proteomes" id="UP000025171">
    <property type="component" value="Unassembled WGS sequence"/>
</dbReference>
<comment type="caution">
    <text evidence="8">The sequence shown here is derived from an EMBL/GenBank/DDBJ whole genome shotgun (WGS) entry which is preliminary data.</text>
</comment>
<organism evidence="8 9">
    <name type="scientific">Hyphomonas johnsonii MHS-2</name>
    <dbReference type="NCBI Taxonomy" id="1280950"/>
    <lineage>
        <taxon>Bacteria</taxon>
        <taxon>Pseudomonadati</taxon>
        <taxon>Pseudomonadota</taxon>
        <taxon>Alphaproteobacteria</taxon>
        <taxon>Hyphomonadales</taxon>
        <taxon>Hyphomonadaceae</taxon>
        <taxon>Hyphomonas</taxon>
    </lineage>
</organism>
<dbReference type="GO" id="GO:0004222">
    <property type="term" value="F:metalloendopeptidase activity"/>
    <property type="evidence" value="ECO:0007669"/>
    <property type="project" value="InterPro"/>
</dbReference>
<reference evidence="8 9" key="1">
    <citation type="journal article" date="2014" name="Antonie Van Leeuwenhoek">
        <title>Hyphomonas beringensis sp. nov. and Hyphomonas chukchiensis sp. nov., isolated from surface seawater of the Bering Sea and Chukchi Sea.</title>
        <authorList>
            <person name="Li C."/>
            <person name="Lai Q."/>
            <person name="Li G."/>
            <person name="Dong C."/>
            <person name="Wang J."/>
            <person name="Liao Y."/>
            <person name="Shao Z."/>
        </authorList>
    </citation>
    <scope>NUCLEOTIDE SEQUENCE [LARGE SCALE GENOMIC DNA]</scope>
    <source>
        <strain evidence="8 9">MHS-2</strain>
    </source>
</reference>
<dbReference type="Pfam" id="PF01435">
    <property type="entry name" value="Peptidase_M48"/>
    <property type="match status" value="1"/>
</dbReference>
<proteinExistence type="predicted"/>
<dbReference type="STRING" id="1280950.HJO_14647"/>
<evidence type="ECO:0000256" key="6">
    <source>
        <dbReference type="ARBA" id="ARBA00023049"/>
    </source>
</evidence>